<feature type="coiled-coil region" evidence="1">
    <location>
        <begin position="68"/>
        <end position="95"/>
    </location>
</feature>
<reference evidence="3" key="2">
    <citation type="submission" date="2020-12" db="EMBL/GenBank/DDBJ databases">
        <title>New Spironucleus salmonicida genome in near-complete chromosomes.</title>
        <authorList>
            <person name="Xu F."/>
            <person name="Kurt Z."/>
            <person name="Jimenez-Gonzalez A."/>
            <person name="Astvaldsson A."/>
            <person name="Andersson J.O."/>
            <person name="Svard S.G."/>
        </authorList>
    </citation>
    <scope>NUCLEOTIDE SEQUENCE</scope>
    <source>
        <strain evidence="3">ATCC 50377</strain>
    </source>
</reference>
<dbReference type="Proteomes" id="UP000018208">
    <property type="component" value="Unassembled WGS sequence"/>
</dbReference>
<dbReference type="AlphaFoldDB" id="V6LWE0"/>
<name>V6LWE0_9EUKA</name>
<feature type="coiled-coil region" evidence="1">
    <location>
        <begin position="1"/>
        <end position="28"/>
    </location>
</feature>
<evidence type="ECO:0000313" key="3">
    <source>
        <dbReference type="EMBL" id="KAH0573462.1"/>
    </source>
</evidence>
<evidence type="ECO:0000313" key="4">
    <source>
        <dbReference type="Proteomes" id="UP000018208"/>
    </source>
</evidence>
<accession>V6LWE0</accession>
<reference evidence="2 3" key="1">
    <citation type="journal article" date="2014" name="PLoS Genet.">
        <title>The Genome of Spironucleus salmonicida Highlights a Fish Pathogen Adapted to Fluctuating Environments.</title>
        <authorList>
            <person name="Xu F."/>
            <person name="Jerlstrom-Hultqvist J."/>
            <person name="Einarsson E."/>
            <person name="Astvaldsson A."/>
            <person name="Svard S.G."/>
            <person name="Andersson J.O."/>
        </authorList>
    </citation>
    <scope>NUCLEOTIDE SEQUENCE</scope>
    <source>
        <strain evidence="3">ATCC 50377</strain>
    </source>
</reference>
<dbReference type="EMBL" id="KI546101">
    <property type="protein sequence ID" value="EST45129.1"/>
    <property type="molecule type" value="Genomic_DNA"/>
</dbReference>
<keyword evidence="4" id="KW-1185">Reference proteome</keyword>
<feature type="coiled-coil region" evidence="1">
    <location>
        <begin position="316"/>
        <end position="372"/>
    </location>
</feature>
<dbReference type="VEuPathDB" id="GiardiaDB:SS50377_25582"/>
<keyword evidence="1" id="KW-0175">Coiled coil</keyword>
<proteinExistence type="predicted"/>
<sequence>MYQGEQEIERLQKMVQELTESKEKYKSRTKQLLSTLEGNRLSTHSDARSLAQETLTMRQLADQRDIELRKIKNQLYQKEQEIVQLQAENKQLQLSSKQKVVFDRNIEKLAEVQKRSITQAEVECQQEKEFSRVLIKTIQALLQILNVLGQQNNKIPKYAVRIFKDLQVAGDAEILPVFIDQNECSMQILLTCQNEINAPQFSKRDLYQKMYKNANMLDLKQKDQDESFVSFQAYLDKIQQDMANENDLELKKTYIIQEQQFNMQNIDFIPRKALNIIQNFTKLQRINGVTIKTSEANQLLVQLSATFHEYCQNLKSYDINQKLNKQNKEIENLNRKLLLQKPYSLVQLEEQIKRLRALCQKYKDLYENVLDKKSISKKIIVKMGDEHQVQSNNNLKFLQDEVRMLRQLVQTGGVGNATKLYDNGDQFSQQDSLQQINTQGFQYQQGCLVAGRMLMSVIEATLGTLYSMKGTNSDILEQLRKCQQRCRELLMDMLDGNVNDDIDEELE</sequence>
<evidence type="ECO:0000313" key="2">
    <source>
        <dbReference type="EMBL" id="EST45129.1"/>
    </source>
</evidence>
<evidence type="ECO:0000256" key="1">
    <source>
        <dbReference type="SAM" id="Coils"/>
    </source>
</evidence>
<organism evidence="2">
    <name type="scientific">Spironucleus salmonicida</name>
    <dbReference type="NCBI Taxonomy" id="348837"/>
    <lineage>
        <taxon>Eukaryota</taxon>
        <taxon>Metamonada</taxon>
        <taxon>Diplomonadida</taxon>
        <taxon>Hexamitidae</taxon>
        <taxon>Hexamitinae</taxon>
        <taxon>Spironucleus</taxon>
    </lineage>
</organism>
<dbReference type="EMBL" id="AUWU02000005">
    <property type="protein sequence ID" value="KAH0573462.1"/>
    <property type="molecule type" value="Genomic_DNA"/>
</dbReference>
<gene>
    <name evidence="2" type="ORF">SS50377_15151</name>
    <name evidence="3" type="ORF">SS50377_25582</name>
</gene>
<protein>
    <submittedName>
        <fullName evidence="2">Uncharacterized protein</fullName>
    </submittedName>
</protein>